<keyword evidence="2" id="KW-1185">Reference proteome</keyword>
<organism evidence="1 2">
    <name type="scientific">Chaetoceros tenuissimus</name>
    <dbReference type="NCBI Taxonomy" id="426638"/>
    <lineage>
        <taxon>Eukaryota</taxon>
        <taxon>Sar</taxon>
        <taxon>Stramenopiles</taxon>
        <taxon>Ochrophyta</taxon>
        <taxon>Bacillariophyta</taxon>
        <taxon>Coscinodiscophyceae</taxon>
        <taxon>Chaetocerotophycidae</taxon>
        <taxon>Chaetocerotales</taxon>
        <taxon>Chaetocerotaceae</taxon>
        <taxon>Chaetoceros</taxon>
    </lineage>
</organism>
<evidence type="ECO:0000313" key="1">
    <source>
        <dbReference type="EMBL" id="GFH59987.1"/>
    </source>
</evidence>
<comment type="caution">
    <text evidence="1">The sequence shown here is derived from an EMBL/GenBank/DDBJ whole genome shotgun (WGS) entry which is preliminary data.</text>
</comment>
<gene>
    <name evidence="1" type="ORF">CTEN210_16463</name>
</gene>
<dbReference type="Proteomes" id="UP001054902">
    <property type="component" value="Unassembled WGS sequence"/>
</dbReference>
<sequence length="584" mass="67332">MACCSTFFQVFQKKASNRDNRRSEEYDAIDVEQFYNNRPKRTGIYFLCHESYLEEIQSIAQDYIIGEPISIWDEFFEVHPVRDPICQEFVSICFKPEFVNDYPNLIRMASYRWLNVQGVGSSGGAYRAPSNYMWFLKWLKDNKHLGWMDFMANIVVNVETDETVAYMGLFFALLETISEWMLQPDQLSQSLERAWIYQESAFGPFDSNSIHLVFDDIRSLGLKMRQVDIDDRLNICKLFCTKAEHMAKLMDRRGYFAYAAEKPLLKDRQYAYYGSEPHFDKTLNVLEILLSRTFTDGERENLSDEYIQDIHSIISSGYSKGYTAMYHLVDFFTAAKDDEGYQIALEAMMALCTCKSWTHSSSKEDFFEQVGDPLLAAYSALNVSYESDREASVTKVAIAIIGKDYDATMDYETFCRNIWTGAADLCLKTSQKSDSGLGLVRTSKISFQPTIPRGKRFLGGMSVSGAKFCGNGKYKSSSGEIAQFDWIPILVTNYTFSFDYDFDKCLWKRQEDDGETQYFDIYFCRGPADIAYFCGVVCVRKNDEGDNQEEKKEDENDIVPSYAWFYTSRDVPTFPEPMQEGVFA</sequence>
<reference evidence="1 2" key="1">
    <citation type="journal article" date="2021" name="Sci. Rep.">
        <title>The genome of the diatom Chaetoceros tenuissimus carries an ancient integrated fragment of an extant virus.</title>
        <authorList>
            <person name="Hongo Y."/>
            <person name="Kimura K."/>
            <person name="Takaki Y."/>
            <person name="Yoshida Y."/>
            <person name="Baba S."/>
            <person name="Kobayashi G."/>
            <person name="Nagasaki K."/>
            <person name="Hano T."/>
            <person name="Tomaru Y."/>
        </authorList>
    </citation>
    <scope>NUCLEOTIDE SEQUENCE [LARGE SCALE GENOMIC DNA]</scope>
    <source>
        <strain evidence="1 2">NIES-3715</strain>
    </source>
</reference>
<dbReference type="AlphaFoldDB" id="A0AAD3HDL7"/>
<protein>
    <submittedName>
        <fullName evidence="1">Uncharacterized protein</fullName>
    </submittedName>
</protein>
<proteinExistence type="predicted"/>
<dbReference type="EMBL" id="BLLK01000069">
    <property type="protein sequence ID" value="GFH59987.1"/>
    <property type="molecule type" value="Genomic_DNA"/>
</dbReference>
<name>A0AAD3HDL7_9STRA</name>
<evidence type="ECO:0000313" key="2">
    <source>
        <dbReference type="Proteomes" id="UP001054902"/>
    </source>
</evidence>
<accession>A0AAD3HDL7</accession>